<dbReference type="InterPro" id="IPR036869">
    <property type="entry name" value="J_dom_sf"/>
</dbReference>
<dbReference type="Gene3D" id="2.60.40.150">
    <property type="entry name" value="C2 domain"/>
    <property type="match status" value="1"/>
</dbReference>
<dbReference type="PANTHER" id="PTHR24075">
    <property type="entry name" value="SEC63 DOMAIN-CONTAINING"/>
    <property type="match status" value="1"/>
</dbReference>
<dbReference type="InterPro" id="IPR001623">
    <property type="entry name" value="DnaJ_domain"/>
</dbReference>
<organism evidence="11">
    <name type="scientific">Spongospora subterranea</name>
    <dbReference type="NCBI Taxonomy" id="70186"/>
    <lineage>
        <taxon>Eukaryota</taxon>
        <taxon>Sar</taxon>
        <taxon>Rhizaria</taxon>
        <taxon>Endomyxa</taxon>
        <taxon>Phytomyxea</taxon>
        <taxon>Plasmodiophorida</taxon>
        <taxon>Plasmodiophoridae</taxon>
        <taxon>Spongospora</taxon>
    </lineage>
</organism>
<feature type="transmembrane region" description="Helical" evidence="9">
    <location>
        <begin position="82"/>
        <end position="104"/>
    </location>
</feature>
<name>A0A0H5R6H8_9EUKA</name>
<protein>
    <recommendedName>
        <fullName evidence="10">J domain-containing protein</fullName>
    </recommendedName>
</protein>
<dbReference type="AlphaFoldDB" id="A0A0H5R6H8"/>
<feature type="transmembrane region" description="Helical" evidence="9">
    <location>
        <begin position="205"/>
        <end position="227"/>
    </location>
</feature>
<feature type="domain" description="J" evidence="10">
    <location>
        <begin position="115"/>
        <end position="180"/>
    </location>
</feature>
<dbReference type="Gene3D" id="1.10.287.110">
    <property type="entry name" value="DnaJ domain"/>
    <property type="match status" value="1"/>
</dbReference>
<evidence type="ECO:0000256" key="8">
    <source>
        <dbReference type="ARBA" id="ARBA00023186"/>
    </source>
</evidence>
<dbReference type="CDD" id="cd06257">
    <property type="entry name" value="DnaJ"/>
    <property type="match status" value="1"/>
</dbReference>
<accession>A0A0H5R6H8</accession>
<evidence type="ECO:0000256" key="5">
    <source>
        <dbReference type="ARBA" id="ARBA00022927"/>
    </source>
</evidence>
<dbReference type="InterPro" id="IPR035892">
    <property type="entry name" value="C2_domain_sf"/>
</dbReference>
<evidence type="ECO:0000313" key="11">
    <source>
        <dbReference type="EMBL" id="CRZ09367.1"/>
    </source>
</evidence>
<keyword evidence="6 9" id="KW-1133">Transmembrane helix</keyword>
<keyword evidence="8" id="KW-0143">Chaperone</keyword>
<keyword evidence="7 9" id="KW-0472">Membrane</keyword>
<dbReference type="SUPFAM" id="SSF46565">
    <property type="entry name" value="Chaperone J-domain"/>
    <property type="match status" value="1"/>
</dbReference>
<sequence>MGILVHDDIAFGWFGMALLASILVPITISMIASYICSFRGNRKSSKPIAVDNQFDRTLMSMKTTELDHSKQHKFRIWKDRIFSFRNLVLAVGWILLLFSAHYVYQHTAEELVSFNPYEILGLESGAAVSDIKKAFRKLSLQYHPDKNIGKEDVERMFIRVSKAYQTLTDDAARENWEKYGNPDGYSGTSVTIALPSFLTEARHELSILLIYFLVFFILLPIVVGFWWRKSSQLDPSGTRMDTLSIFYSTLNDGMQPKFLLEVLAAAVENRSLGHNLHLDVLARLNREVGEEMARPRIAGGRIGYVNKVNILLHAHLLRIPIPKEFHLEMVEVLSRVHQLIKTMLDICLMKKLYRNIIAVVALSQSMTQAVWVYHSPLNQLPYFDEQISKFMSRSKVKTLRKFLELTPDAREAVLSSKLSKEECSSVEACCKILPLVEMQVLYDTSDDGSNALSEPVRVMDVVTFHVHLTRLNDFPDHIAPPIVPSIKESQPVLVPDTPSMNDDNIGDVEIIYDKKPAAVDPDDLLEAHAPLFPFPKQEIWVLLVFNANKELVSLERVTALRRQQEVNITVQMRDVGPTQFEFVLMCDSYIGLDATQTVTIDVKKPLAAAVTEDELADDKAAPATTDPEEEEGYWYYLGGTSFWEGLLHLFLLYIIALLGADLLEARGYITWNPFKSKAKDPRLETPSEDSYDRADL</sequence>
<reference evidence="11" key="1">
    <citation type="submission" date="2015-04" db="EMBL/GenBank/DDBJ databases">
        <title>The genome sequence of the plant pathogenic Rhizarian Plasmodiophora brassicae reveals insights in its biotrophic life cycle and the origin of chitin synthesis.</title>
        <authorList>
            <person name="Schwelm A."/>
            <person name="Fogelqvist J."/>
            <person name="Knaust A."/>
            <person name="Julke S."/>
            <person name="Lilja T."/>
            <person name="Dhandapani V."/>
            <person name="Bonilla-Rosso G."/>
            <person name="Karlsson M."/>
            <person name="Shevchenko A."/>
            <person name="Choi S.R."/>
            <person name="Kim H.G."/>
            <person name="Park J.Y."/>
            <person name="Lim Y.P."/>
            <person name="Ludwig-Muller J."/>
            <person name="Dixelius C."/>
        </authorList>
    </citation>
    <scope>NUCLEOTIDE SEQUENCE</scope>
    <source>
        <tissue evidence="11">Potato root galls</tissue>
    </source>
</reference>
<comment type="subcellular location">
    <subcellularLocation>
        <location evidence="1">Endoplasmic reticulum membrane</location>
        <topology evidence="1">Multi-pass membrane protein</topology>
    </subcellularLocation>
</comment>
<keyword evidence="3 9" id="KW-0812">Transmembrane</keyword>
<dbReference type="Pfam" id="PF00226">
    <property type="entry name" value="DnaJ"/>
    <property type="match status" value="1"/>
</dbReference>
<dbReference type="SMART" id="SM00271">
    <property type="entry name" value="DnaJ"/>
    <property type="match status" value="1"/>
</dbReference>
<dbReference type="EMBL" id="HACM01008925">
    <property type="protein sequence ID" value="CRZ09367.1"/>
    <property type="molecule type" value="Transcribed_RNA"/>
</dbReference>
<dbReference type="GO" id="GO:0031207">
    <property type="term" value="C:Sec62/Sec63 complex"/>
    <property type="evidence" value="ECO:0007669"/>
    <property type="project" value="TreeGrafter"/>
</dbReference>
<evidence type="ECO:0000256" key="6">
    <source>
        <dbReference type="ARBA" id="ARBA00022989"/>
    </source>
</evidence>
<feature type="transmembrane region" description="Helical" evidence="9">
    <location>
        <begin position="352"/>
        <end position="373"/>
    </location>
</feature>
<feature type="transmembrane region" description="Helical" evidence="9">
    <location>
        <begin position="12"/>
        <end position="36"/>
    </location>
</feature>
<dbReference type="Pfam" id="PF02889">
    <property type="entry name" value="Sec63"/>
    <property type="match status" value="1"/>
</dbReference>
<evidence type="ECO:0000256" key="7">
    <source>
        <dbReference type="ARBA" id="ARBA00023136"/>
    </source>
</evidence>
<evidence type="ECO:0000256" key="2">
    <source>
        <dbReference type="ARBA" id="ARBA00022448"/>
    </source>
</evidence>
<evidence type="ECO:0000259" key="10">
    <source>
        <dbReference type="PROSITE" id="PS50076"/>
    </source>
</evidence>
<dbReference type="PANTHER" id="PTHR24075:SF0">
    <property type="entry name" value="TRANSLOCATION PROTEIN SEC63 HOMOLOG"/>
    <property type="match status" value="1"/>
</dbReference>
<dbReference type="GO" id="GO:0006614">
    <property type="term" value="P:SRP-dependent cotranslational protein targeting to membrane"/>
    <property type="evidence" value="ECO:0007669"/>
    <property type="project" value="TreeGrafter"/>
</dbReference>
<dbReference type="Gene3D" id="1.10.3380.10">
    <property type="entry name" value="Sec63 N-terminal domain-like domain"/>
    <property type="match status" value="1"/>
</dbReference>
<dbReference type="GO" id="GO:0003723">
    <property type="term" value="F:RNA binding"/>
    <property type="evidence" value="ECO:0007669"/>
    <property type="project" value="TreeGrafter"/>
</dbReference>
<dbReference type="GO" id="GO:0008320">
    <property type="term" value="F:protein transmembrane transporter activity"/>
    <property type="evidence" value="ECO:0007669"/>
    <property type="project" value="TreeGrafter"/>
</dbReference>
<dbReference type="SMART" id="SM00973">
    <property type="entry name" value="Sec63"/>
    <property type="match status" value="1"/>
</dbReference>
<dbReference type="SUPFAM" id="SSF81296">
    <property type="entry name" value="E set domains"/>
    <property type="match status" value="1"/>
</dbReference>
<dbReference type="PRINTS" id="PR00625">
    <property type="entry name" value="JDOMAIN"/>
</dbReference>
<keyword evidence="2" id="KW-0813">Transport</keyword>
<dbReference type="Gene3D" id="1.10.150.20">
    <property type="entry name" value="5' to 3' exonuclease, C-terminal subdomain"/>
    <property type="match status" value="1"/>
</dbReference>
<evidence type="ECO:0000256" key="3">
    <source>
        <dbReference type="ARBA" id="ARBA00022692"/>
    </source>
</evidence>
<dbReference type="PROSITE" id="PS50076">
    <property type="entry name" value="DNAJ_2"/>
    <property type="match status" value="1"/>
</dbReference>
<proteinExistence type="predicted"/>
<evidence type="ECO:0000256" key="4">
    <source>
        <dbReference type="ARBA" id="ARBA00022824"/>
    </source>
</evidence>
<dbReference type="InterPro" id="IPR004179">
    <property type="entry name" value="Sec63-dom"/>
</dbReference>
<evidence type="ECO:0000256" key="1">
    <source>
        <dbReference type="ARBA" id="ARBA00004477"/>
    </source>
</evidence>
<dbReference type="InterPro" id="IPR014756">
    <property type="entry name" value="Ig_E-set"/>
</dbReference>
<dbReference type="GO" id="GO:0006620">
    <property type="term" value="P:post-translational protein targeting to endoplasmic reticulum membrane"/>
    <property type="evidence" value="ECO:0007669"/>
    <property type="project" value="TreeGrafter"/>
</dbReference>
<evidence type="ECO:0000256" key="9">
    <source>
        <dbReference type="SAM" id="Phobius"/>
    </source>
</evidence>
<keyword evidence="5" id="KW-0653">Protein transport</keyword>
<keyword evidence="4" id="KW-0256">Endoplasmic reticulum</keyword>
<dbReference type="SUPFAM" id="SSF158702">
    <property type="entry name" value="Sec63 N-terminal domain-like"/>
    <property type="match status" value="1"/>
</dbReference>